<dbReference type="AlphaFoldDB" id="A0A9P8PEQ7"/>
<gene>
    <name evidence="1" type="ORF">OGAPHI_000629</name>
</gene>
<name>A0A9P8PEQ7_9ASCO</name>
<organism evidence="1 2">
    <name type="scientific">Ogataea philodendri</name>
    <dbReference type="NCBI Taxonomy" id="1378263"/>
    <lineage>
        <taxon>Eukaryota</taxon>
        <taxon>Fungi</taxon>
        <taxon>Dikarya</taxon>
        <taxon>Ascomycota</taxon>
        <taxon>Saccharomycotina</taxon>
        <taxon>Pichiomycetes</taxon>
        <taxon>Pichiales</taxon>
        <taxon>Pichiaceae</taxon>
        <taxon>Ogataea</taxon>
    </lineage>
</organism>
<dbReference type="Proteomes" id="UP000769157">
    <property type="component" value="Unassembled WGS sequence"/>
</dbReference>
<comment type="caution">
    <text evidence="1">The sequence shown here is derived from an EMBL/GenBank/DDBJ whole genome shotgun (WGS) entry which is preliminary data.</text>
</comment>
<sequence>MPAEGAICKADPIDDTGLFGGTVPVGVLMNRLFSKAGSKCGTWFRFSGISLFPVRPSSLFNSGSLSRLMELIISESSIMERNSVNELNSEPACSE</sequence>
<reference evidence="1" key="1">
    <citation type="journal article" date="2021" name="Open Biol.">
        <title>Shared evolutionary footprints suggest mitochondrial oxidative damage underlies multiple complex I losses in fungi.</title>
        <authorList>
            <person name="Schikora-Tamarit M.A."/>
            <person name="Marcet-Houben M."/>
            <person name="Nosek J."/>
            <person name="Gabaldon T."/>
        </authorList>
    </citation>
    <scope>NUCLEOTIDE SEQUENCE</scope>
    <source>
        <strain evidence="1">CBS6075</strain>
    </source>
</reference>
<accession>A0A9P8PEQ7</accession>
<dbReference type="GeneID" id="70232597"/>
<evidence type="ECO:0000313" key="1">
    <source>
        <dbReference type="EMBL" id="KAH3670918.1"/>
    </source>
</evidence>
<reference evidence="1" key="2">
    <citation type="submission" date="2021-01" db="EMBL/GenBank/DDBJ databases">
        <authorList>
            <person name="Schikora-Tamarit M.A."/>
        </authorList>
    </citation>
    <scope>NUCLEOTIDE SEQUENCE</scope>
    <source>
        <strain evidence="1">CBS6075</strain>
    </source>
</reference>
<proteinExistence type="predicted"/>
<dbReference type="EMBL" id="JAEUBE010000084">
    <property type="protein sequence ID" value="KAH3670918.1"/>
    <property type="molecule type" value="Genomic_DNA"/>
</dbReference>
<evidence type="ECO:0000313" key="2">
    <source>
        <dbReference type="Proteomes" id="UP000769157"/>
    </source>
</evidence>
<keyword evidence="2" id="KW-1185">Reference proteome</keyword>
<dbReference type="RefSeq" id="XP_046064286.1">
    <property type="nucleotide sequence ID" value="XM_046207582.1"/>
</dbReference>
<protein>
    <submittedName>
        <fullName evidence="1">Uncharacterized protein</fullName>
    </submittedName>
</protein>